<name>A0A0N5AAM9_9BILA</name>
<protein>
    <submittedName>
        <fullName evidence="3">Secreted phosphoprotein 24</fullName>
    </submittedName>
</protein>
<dbReference type="Proteomes" id="UP000046393">
    <property type="component" value="Unplaced"/>
</dbReference>
<evidence type="ECO:0000256" key="1">
    <source>
        <dbReference type="SAM" id="SignalP"/>
    </source>
</evidence>
<feature type="signal peptide" evidence="1">
    <location>
        <begin position="1"/>
        <end position="21"/>
    </location>
</feature>
<keyword evidence="2" id="KW-1185">Reference proteome</keyword>
<organism evidence="2 3">
    <name type="scientific">Syphacia muris</name>
    <dbReference type="NCBI Taxonomy" id="451379"/>
    <lineage>
        <taxon>Eukaryota</taxon>
        <taxon>Metazoa</taxon>
        <taxon>Ecdysozoa</taxon>
        <taxon>Nematoda</taxon>
        <taxon>Chromadorea</taxon>
        <taxon>Rhabditida</taxon>
        <taxon>Spirurina</taxon>
        <taxon>Oxyuridomorpha</taxon>
        <taxon>Oxyuroidea</taxon>
        <taxon>Oxyuridae</taxon>
        <taxon>Syphacia</taxon>
    </lineage>
</organism>
<sequence length="133" mass="14989">MQYITAAFVFVLIHIICQVSSNRLKLMPLSMQKKLCEKNPLLKICSSVQNYVFTETDEIQKDGFSEWDICNVRPDLGFCSQRKTVVVPAEDDVSELSTTFEAEAELESSGELMDSDSNGFSSYFATEIQPLDI</sequence>
<feature type="chain" id="PRO_5005892923" evidence="1">
    <location>
        <begin position="22"/>
        <end position="133"/>
    </location>
</feature>
<dbReference type="WBParaSite" id="SMUV_0000120501-mRNA-1">
    <property type="protein sequence ID" value="SMUV_0000120501-mRNA-1"/>
    <property type="gene ID" value="SMUV_0000120501"/>
</dbReference>
<reference evidence="3" key="1">
    <citation type="submission" date="2017-02" db="UniProtKB">
        <authorList>
            <consortium name="WormBaseParasite"/>
        </authorList>
    </citation>
    <scope>IDENTIFICATION</scope>
</reference>
<evidence type="ECO:0000313" key="2">
    <source>
        <dbReference type="Proteomes" id="UP000046393"/>
    </source>
</evidence>
<accession>A0A0N5AAM9</accession>
<dbReference type="AlphaFoldDB" id="A0A0N5AAM9"/>
<keyword evidence="1" id="KW-0732">Signal</keyword>
<proteinExistence type="predicted"/>
<evidence type="ECO:0000313" key="3">
    <source>
        <dbReference type="WBParaSite" id="SMUV_0000120501-mRNA-1"/>
    </source>
</evidence>